<feature type="region of interest" description="Disordered" evidence="4">
    <location>
        <begin position="282"/>
        <end position="307"/>
    </location>
</feature>
<dbReference type="PANTHER" id="PTHR13170">
    <property type="entry name" value="O-GLCNACASE"/>
    <property type="match status" value="1"/>
</dbReference>
<feature type="domain" description="GH84" evidence="7">
    <location>
        <begin position="318"/>
        <end position="598"/>
    </location>
</feature>
<dbReference type="SUPFAM" id="SSF51445">
    <property type="entry name" value="(Trans)glycosidases"/>
    <property type="match status" value="1"/>
</dbReference>
<feature type="region of interest" description="Disordered" evidence="4">
    <location>
        <begin position="909"/>
        <end position="930"/>
    </location>
</feature>
<dbReference type="PANTHER" id="PTHR13170:SF16">
    <property type="entry name" value="PROTEIN O-GLCNACASE"/>
    <property type="match status" value="1"/>
</dbReference>
<dbReference type="Pfam" id="PF02838">
    <property type="entry name" value="Glyco_hydro_20b"/>
    <property type="match status" value="1"/>
</dbReference>
<dbReference type="Gene3D" id="1.20.58.460">
    <property type="entry name" value="Hyaluronidase post-catalytic domain-like"/>
    <property type="match status" value="1"/>
</dbReference>
<dbReference type="InterPro" id="IPR049019">
    <property type="entry name" value="NagJ-like_helical"/>
</dbReference>
<organism evidence="8 9">
    <name type="scientific">Kitasatospora kazusensis</name>
    <dbReference type="NCBI Taxonomy" id="407974"/>
    <lineage>
        <taxon>Bacteria</taxon>
        <taxon>Bacillati</taxon>
        <taxon>Actinomycetota</taxon>
        <taxon>Actinomycetes</taxon>
        <taxon>Kitasatosporales</taxon>
        <taxon>Streptomycetaceae</taxon>
        <taxon>Kitasatospora</taxon>
    </lineage>
</organism>
<feature type="region of interest" description="Disordered" evidence="4">
    <location>
        <begin position="1281"/>
        <end position="1326"/>
    </location>
</feature>
<accession>A0ABN2ZE83</accession>
<keyword evidence="5" id="KW-1133">Transmembrane helix</keyword>
<reference evidence="8 9" key="1">
    <citation type="journal article" date="2019" name="Int. J. Syst. Evol. Microbiol.">
        <title>The Global Catalogue of Microorganisms (GCM) 10K type strain sequencing project: providing services to taxonomists for standard genome sequencing and annotation.</title>
        <authorList>
            <consortium name="The Broad Institute Genomics Platform"/>
            <consortium name="The Broad Institute Genome Sequencing Center for Infectious Disease"/>
            <person name="Wu L."/>
            <person name="Ma J."/>
        </authorList>
    </citation>
    <scope>NUCLEOTIDE SEQUENCE [LARGE SCALE GENOMIC DNA]</scope>
    <source>
        <strain evidence="8 9">JCM 14560</strain>
    </source>
</reference>
<dbReference type="SUPFAM" id="SSF140657">
    <property type="entry name" value="Hyaluronidase post-catalytic domain-like"/>
    <property type="match status" value="1"/>
</dbReference>
<proteinExistence type="inferred from homology"/>
<keyword evidence="5" id="KW-0472">Membrane</keyword>
<evidence type="ECO:0000259" key="7">
    <source>
        <dbReference type="PROSITE" id="PS52009"/>
    </source>
</evidence>
<dbReference type="Gene3D" id="3.20.20.80">
    <property type="entry name" value="Glycosidases"/>
    <property type="match status" value="1"/>
</dbReference>
<keyword evidence="9" id="KW-1185">Reference proteome</keyword>
<gene>
    <name evidence="8" type="ORF">GCM10009760_24540</name>
</gene>
<evidence type="ECO:0000313" key="9">
    <source>
        <dbReference type="Proteomes" id="UP001422759"/>
    </source>
</evidence>
<dbReference type="Pfam" id="PF21774">
    <property type="entry name" value="NagJ_C"/>
    <property type="match status" value="1"/>
</dbReference>
<dbReference type="InterPro" id="IPR015882">
    <property type="entry name" value="HEX_bac_N"/>
</dbReference>
<evidence type="ECO:0000313" key="8">
    <source>
        <dbReference type="EMBL" id="GAA2140907.1"/>
    </source>
</evidence>
<dbReference type="InterPro" id="IPR000421">
    <property type="entry name" value="FA58C"/>
</dbReference>
<dbReference type="PRINTS" id="PR01217">
    <property type="entry name" value="PRICHEXTENSN"/>
</dbReference>
<evidence type="ECO:0000256" key="3">
    <source>
        <dbReference type="PROSITE-ProRule" id="PRU01353"/>
    </source>
</evidence>
<dbReference type="PROSITE" id="PS52009">
    <property type="entry name" value="GH84"/>
    <property type="match status" value="1"/>
</dbReference>
<dbReference type="EMBL" id="BAAANT010000011">
    <property type="protein sequence ID" value="GAA2140907.1"/>
    <property type="molecule type" value="Genomic_DNA"/>
</dbReference>
<evidence type="ECO:0008006" key="10">
    <source>
        <dbReference type="Google" id="ProtNLM"/>
    </source>
</evidence>
<evidence type="ECO:0000259" key="6">
    <source>
        <dbReference type="PROSITE" id="PS50022"/>
    </source>
</evidence>
<feature type="active site" description="Proton donor" evidence="3">
    <location>
        <position position="433"/>
    </location>
</feature>
<evidence type="ECO:0000256" key="2">
    <source>
        <dbReference type="ARBA" id="ARBA00023295"/>
    </source>
</evidence>
<evidence type="ECO:0000256" key="5">
    <source>
        <dbReference type="SAM" id="Phobius"/>
    </source>
</evidence>
<name>A0ABN2ZE83_9ACTN</name>
<dbReference type="SUPFAM" id="SSF49785">
    <property type="entry name" value="Galactose-binding domain-like"/>
    <property type="match status" value="2"/>
</dbReference>
<sequence>MQARVSVVAGRRLRQQIEQSRPLREVLQHPAALAARRATARTARQLAPKTADRLIADLKGTEPLLASVRAERRAARPGRRRAALQIAATLSAAAVVGGLLVSAPGYAAPGFERTSATSGPVSAQAPLGSLTNPQIYPRPQELTSAGQPVSVPKSVGLVLADQADGPAVDAVRDVLGAAGATDVSPLLQQSQTPMPGSLVVYVGGPAEGADGTTDRVLRDLTAAAGGKDTSGPSYAGLPAGGYLLASGQLPTVGGTYGAIVLAGIDPAGTFYAAQSLRQLLAPIGPGQGQGQGPGQEQNGNGGKGFPGVSIRDWPSGAAVRGTAESFHGTPWTTDQRLDELDFLGRSKQNFYLYAPGGDPYRLSRWRDAYPAAQTEVLRGLGARARANHVTLAYSIDPGQSFCYSSARDVDALVGKLEAMRSVGFDAFQLQFLDVSYDEWHCSADRSDYGTGPAAAAKAQAALVAKVQARLMAKHPELAPLSVVPTEYQRSGASPYRMALAAALPAGVQVAWSGGSVIPAKITGSQTADTAALFHRPLMTLDNYPVNDSAPDRLYLGAYTGRDPELASRSAVLLTAAMTQPVASRIPLATAADFAWNPAGYRPADSLRAALRPLAGSDAGLAALTALAGNSASSPLATAESGYLTPLLDRFWATLEPTGGNTTDLAKLTEAAAPVRDAFTVMAGAQQALAQDAVGAETAPWLARLSSYGRAGQAAVDMLLAQRGGNGSAAWQARVQLRQLRTQLAQGAATVGGGVLDPFLDRALRSADSWSGVSTGALAPTSTLGTAYDHGPALMTDDAADTFYWSSAPPQVGDAVGLDLGTGRPIGSVTVLMGSWGNGPDAITAADDYIRDGVLEYTTGEGGWKPLATVHNQKSVTGVAPPGTVAKAVRLRATATQRTAVAVRDFTVTAPGDTPATVTGGPAPAPGSSLSAVLDGNPDTAYHAAAAPTAADAPLTVELGASRPLDRVTVLTDPTVRATATVEVRRANGGWAAIGIAQPGYNELPAGGLSADAIRLTWAPGGEPPVVNQIVPWYTDTPGAQLSLSDASIDVVTGEALPAQTRAVVSAGRPEGISGELKTAVPAVAKGLTVTPSAALSVPRGSQVTAPLLVTATPDTPSGTYQVPVTFTAGALTVSQVLQVHVVPPTSGPDLAPTAVASSSGDETPAFPAKNVNDGDPKTRWSSPATDDAWVQLRLPQAAHLGSVVLHWQDAYAAAYQVQTSADGVNWTTVAAVDDGRGGTETVRFDAPGAQYLRIQGVSRATKYGYSLFGIEAYAVTPAPPVTPPTPPVSPTPPIPPVLPVPPVASPSPKPSTAPTAPPSASPSPTP</sequence>
<dbReference type="PROSITE" id="PS50022">
    <property type="entry name" value="FA58C_3"/>
    <property type="match status" value="1"/>
</dbReference>
<dbReference type="Gene3D" id="3.30.379.10">
    <property type="entry name" value="Chitobiase/beta-hexosaminidase domain 2-like"/>
    <property type="match status" value="1"/>
</dbReference>
<feature type="transmembrane region" description="Helical" evidence="5">
    <location>
        <begin position="82"/>
        <end position="107"/>
    </location>
</feature>
<feature type="compositionally biased region" description="Gly residues" evidence="4">
    <location>
        <begin position="285"/>
        <end position="305"/>
    </location>
</feature>
<feature type="region of interest" description="Disordered" evidence="4">
    <location>
        <begin position="1145"/>
        <end position="1182"/>
    </location>
</feature>
<dbReference type="InterPro" id="IPR051822">
    <property type="entry name" value="Glycosyl_Hydrolase_84"/>
</dbReference>
<dbReference type="Pfam" id="PF07555">
    <property type="entry name" value="NAGidase"/>
    <property type="match status" value="1"/>
</dbReference>
<comment type="caution">
    <text evidence="8">The sequence shown here is derived from an EMBL/GenBank/DDBJ whole genome shotgun (WGS) entry which is preliminary data.</text>
</comment>
<dbReference type="RefSeq" id="WP_344463932.1">
    <property type="nucleotide sequence ID" value="NZ_BAAANT010000011.1"/>
</dbReference>
<feature type="compositionally biased region" description="Low complexity" evidence="4">
    <location>
        <begin position="909"/>
        <end position="921"/>
    </location>
</feature>
<evidence type="ECO:0000256" key="1">
    <source>
        <dbReference type="ARBA" id="ARBA00022801"/>
    </source>
</evidence>
<dbReference type="InterPro" id="IPR008979">
    <property type="entry name" value="Galactose-bd-like_sf"/>
</dbReference>
<evidence type="ECO:0000256" key="4">
    <source>
        <dbReference type="SAM" id="MobiDB-lite"/>
    </source>
</evidence>
<keyword evidence="1 3" id="KW-0378">Hydrolase</keyword>
<protein>
    <recommendedName>
        <fullName evidence="10">Hyaluronoglucosaminidase</fullName>
    </recommendedName>
</protein>
<feature type="domain" description="F5/8 type C" evidence="6">
    <location>
        <begin position="1141"/>
        <end position="1275"/>
    </location>
</feature>
<keyword evidence="2 3" id="KW-0326">Glycosidase</keyword>
<dbReference type="SUPFAM" id="SSF55545">
    <property type="entry name" value="beta-N-acetylhexosaminidase-like domain"/>
    <property type="match status" value="1"/>
</dbReference>
<keyword evidence="5" id="KW-0812">Transmembrane</keyword>
<comment type="similarity">
    <text evidence="3">Belongs to the glycosyl hydrolase 84 family.</text>
</comment>
<dbReference type="Pfam" id="PF00754">
    <property type="entry name" value="F5_F8_type_C"/>
    <property type="match status" value="1"/>
</dbReference>
<dbReference type="Gene3D" id="2.60.120.260">
    <property type="entry name" value="Galactose-binding domain-like"/>
    <property type="match status" value="2"/>
</dbReference>
<dbReference type="InterPro" id="IPR011496">
    <property type="entry name" value="O-GlcNAcase_cat"/>
</dbReference>
<dbReference type="InterPro" id="IPR029018">
    <property type="entry name" value="Hex-like_dom2"/>
</dbReference>
<dbReference type="Proteomes" id="UP001422759">
    <property type="component" value="Unassembled WGS sequence"/>
</dbReference>
<dbReference type="InterPro" id="IPR017853">
    <property type="entry name" value="GH"/>
</dbReference>